<dbReference type="Proteomes" id="UP000233837">
    <property type="component" value="Unassembled WGS sequence"/>
</dbReference>
<keyword evidence="6" id="KW-0812">Transmembrane</keyword>
<dbReference type="GO" id="GO:0043813">
    <property type="term" value="F:phosphatidylinositol-3,5-bisphosphate 5-phosphatase activity"/>
    <property type="evidence" value="ECO:0007669"/>
    <property type="project" value="InterPro"/>
</dbReference>
<evidence type="ECO:0000256" key="4">
    <source>
        <dbReference type="ARBA" id="ARBA00023337"/>
    </source>
</evidence>
<accession>A0A2I0VBN8</accession>
<keyword evidence="3 6" id="KW-0472">Membrane</keyword>
<feature type="domain" description="SAC" evidence="7">
    <location>
        <begin position="126"/>
        <end position="201"/>
    </location>
</feature>
<dbReference type="Pfam" id="PF02383">
    <property type="entry name" value="Syja_N"/>
    <property type="match status" value="1"/>
</dbReference>
<dbReference type="EMBL" id="KZ504928">
    <property type="protein sequence ID" value="PKU60823.1"/>
    <property type="molecule type" value="Genomic_DNA"/>
</dbReference>
<dbReference type="GO" id="GO:0005774">
    <property type="term" value="C:vacuolar membrane"/>
    <property type="evidence" value="ECO:0007669"/>
    <property type="project" value="UniProtKB-SubCell"/>
</dbReference>
<reference evidence="8 9" key="2">
    <citation type="journal article" date="2017" name="Nature">
        <title>The Apostasia genome and the evolution of orchids.</title>
        <authorList>
            <person name="Zhang G.Q."/>
            <person name="Liu K.W."/>
            <person name="Li Z."/>
            <person name="Lohaus R."/>
            <person name="Hsiao Y.Y."/>
            <person name="Niu S.C."/>
            <person name="Wang J.Y."/>
            <person name="Lin Y.C."/>
            <person name="Xu Q."/>
            <person name="Chen L.J."/>
            <person name="Yoshida K."/>
            <person name="Fujiwara S."/>
            <person name="Wang Z.W."/>
            <person name="Zhang Y.Q."/>
            <person name="Mitsuda N."/>
            <person name="Wang M."/>
            <person name="Liu G.H."/>
            <person name="Pecoraro L."/>
            <person name="Huang H.X."/>
            <person name="Xiao X.J."/>
            <person name="Lin M."/>
            <person name="Wu X.Y."/>
            <person name="Wu W.L."/>
            <person name="Chen Y.Y."/>
            <person name="Chang S.B."/>
            <person name="Sakamoto S."/>
            <person name="Ohme-Takagi M."/>
            <person name="Yagi M."/>
            <person name="Zeng S.J."/>
            <person name="Shen C.Y."/>
            <person name="Yeh C.M."/>
            <person name="Luo Y.B."/>
            <person name="Tsai W.C."/>
            <person name="Van de Peer Y."/>
            <person name="Liu Z.J."/>
        </authorList>
    </citation>
    <scope>NUCLEOTIDE SEQUENCE [LARGE SCALE GENOMIC DNA]</scope>
    <source>
        <tissue evidence="8">The whole plant</tissue>
    </source>
</reference>
<evidence type="ECO:0000256" key="6">
    <source>
        <dbReference type="SAM" id="Phobius"/>
    </source>
</evidence>
<name>A0A2I0VBN8_9ASPA</name>
<evidence type="ECO:0000259" key="7">
    <source>
        <dbReference type="PROSITE" id="PS50275"/>
    </source>
</evidence>
<dbReference type="PROSITE" id="PS50275">
    <property type="entry name" value="SAC"/>
    <property type="match status" value="1"/>
</dbReference>
<dbReference type="STRING" id="906689.A0A2I0VBN8"/>
<evidence type="ECO:0000256" key="5">
    <source>
        <dbReference type="ARBA" id="ARBA00023464"/>
    </source>
</evidence>
<evidence type="ECO:0000256" key="1">
    <source>
        <dbReference type="ARBA" id="ARBA00004148"/>
    </source>
</evidence>
<comment type="subunit">
    <text evidence="5">Component of the PI(3,5)P2 regulatory complex at least composed of ATG18, SAC/FIG4, FAB1 and VAC14.</text>
</comment>
<organism evidence="8 9">
    <name type="scientific">Dendrobium catenatum</name>
    <dbReference type="NCBI Taxonomy" id="906689"/>
    <lineage>
        <taxon>Eukaryota</taxon>
        <taxon>Viridiplantae</taxon>
        <taxon>Streptophyta</taxon>
        <taxon>Embryophyta</taxon>
        <taxon>Tracheophyta</taxon>
        <taxon>Spermatophyta</taxon>
        <taxon>Magnoliopsida</taxon>
        <taxon>Liliopsida</taxon>
        <taxon>Asparagales</taxon>
        <taxon>Orchidaceae</taxon>
        <taxon>Epidendroideae</taxon>
        <taxon>Malaxideae</taxon>
        <taxon>Dendrobiinae</taxon>
        <taxon>Dendrobium</taxon>
    </lineage>
</organism>
<dbReference type="GO" id="GO:0046856">
    <property type="term" value="P:phosphatidylinositol dephosphorylation"/>
    <property type="evidence" value="ECO:0007669"/>
    <property type="project" value="InterPro"/>
</dbReference>
<keyword evidence="6" id="KW-1133">Transmembrane helix</keyword>
<keyword evidence="2" id="KW-0378">Hydrolase</keyword>
<sequence>MVGRDKGRTLWRVLKIDRLEPFDLNILEDSAMYSENECNDLLKRIHEGNMSTGGLKFVTSCYGIVGFVKFLGPYYMMLITKRRLIGSMCGYNVYAITKSAMIAVPNSTVRSNMTISKNENRYKRLLCTVDLTKDFFFSYSYPVMRTLQKNLCDSQTGQVLYETMFVWNEFLTRGIRNRLKNNVWTVALVYGFFKQVCVISK</sequence>
<protein>
    <submittedName>
        <fullName evidence="8">Phosphoinositide phosphatase SAC2</fullName>
    </submittedName>
</protein>
<dbReference type="PANTHER" id="PTHR45738">
    <property type="entry name" value="POLYPHOSPHOINOSITIDE PHOSPHATASE"/>
    <property type="match status" value="1"/>
</dbReference>
<dbReference type="AlphaFoldDB" id="A0A2I0VBN8"/>
<gene>
    <name evidence="8" type="primary">SAC2</name>
    <name evidence="8" type="ORF">MA16_Dca028044</name>
</gene>
<evidence type="ECO:0000313" key="9">
    <source>
        <dbReference type="Proteomes" id="UP000233837"/>
    </source>
</evidence>
<evidence type="ECO:0000313" key="8">
    <source>
        <dbReference type="EMBL" id="PKU60823.1"/>
    </source>
</evidence>
<dbReference type="InterPro" id="IPR043573">
    <property type="entry name" value="Fig4-like"/>
</dbReference>
<evidence type="ECO:0000256" key="3">
    <source>
        <dbReference type="ARBA" id="ARBA00023136"/>
    </source>
</evidence>
<comment type="catalytic activity">
    <reaction evidence="4">
        <text>a 1,2-diacyl-sn-glycero-3-phospho-(1D-myo-inositol-3,5-bisphosphate) + H2O = a 1,2-diacyl-sn-glycero-3-phospho-(1D-myo-inositol-3-phosphate) + phosphate</text>
        <dbReference type="Rhea" id="RHEA:32955"/>
        <dbReference type="ChEBI" id="CHEBI:15377"/>
        <dbReference type="ChEBI" id="CHEBI:43474"/>
        <dbReference type="ChEBI" id="CHEBI:57923"/>
        <dbReference type="ChEBI" id="CHEBI:58088"/>
    </reaction>
</comment>
<dbReference type="InterPro" id="IPR002013">
    <property type="entry name" value="SAC_dom"/>
</dbReference>
<reference evidence="8 9" key="1">
    <citation type="journal article" date="2016" name="Sci. Rep.">
        <title>The Dendrobium catenatum Lindl. genome sequence provides insights into polysaccharide synthase, floral development and adaptive evolution.</title>
        <authorList>
            <person name="Zhang G.Q."/>
            <person name="Xu Q."/>
            <person name="Bian C."/>
            <person name="Tsai W.C."/>
            <person name="Yeh C.M."/>
            <person name="Liu K.W."/>
            <person name="Yoshida K."/>
            <person name="Zhang L.S."/>
            <person name="Chang S.B."/>
            <person name="Chen F."/>
            <person name="Shi Y."/>
            <person name="Su Y.Y."/>
            <person name="Zhang Y.Q."/>
            <person name="Chen L.J."/>
            <person name="Yin Y."/>
            <person name="Lin M."/>
            <person name="Huang H."/>
            <person name="Deng H."/>
            <person name="Wang Z.W."/>
            <person name="Zhu S.L."/>
            <person name="Zhao X."/>
            <person name="Deng C."/>
            <person name="Niu S.C."/>
            <person name="Huang J."/>
            <person name="Wang M."/>
            <person name="Liu G.H."/>
            <person name="Yang H.J."/>
            <person name="Xiao X.J."/>
            <person name="Hsiao Y.Y."/>
            <person name="Wu W.L."/>
            <person name="Chen Y.Y."/>
            <person name="Mitsuda N."/>
            <person name="Ohme-Takagi M."/>
            <person name="Luo Y.B."/>
            <person name="Van de Peer Y."/>
            <person name="Liu Z.J."/>
        </authorList>
    </citation>
    <scope>NUCLEOTIDE SEQUENCE [LARGE SCALE GENOMIC DNA]</scope>
    <source>
        <tissue evidence="8">The whole plant</tissue>
    </source>
</reference>
<proteinExistence type="predicted"/>
<dbReference type="PANTHER" id="PTHR45738:SF3">
    <property type="entry name" value="OS03G0182400 PROTEIN"/>
    <property type="match status" value="1"/>
</dbReference>
<comment type="subcellular location">
    <subcellularLocation>
        <location evidence="1">Vacuole membrane</location>
        <topology evidence="1">Peripheral membrane protein</topology>
    </subcellularLocation>
</comment>
<keyword evidence="9" id="KW-1185">Reference proteome</keyword>
<evidence type="ECO:0000256" key="2">
    <source>
        <dbReference type="ARBA" id="ARBA00022801"/>
    </source>
</evidence>
<feature type="transmembrane region" description="Helical" evidence="6">
    <location>
        <begin position="57"/>
        <end position="78"/>
    </location>
</feature>